<organism evidence="1">
    <name type="scientific">marine sediment metagenome</name>
    <dbReference type="NCBI Taxonomy" id="412755"/>
    <lineage>
        <taxon>unclassified sequences</taxon>
        <taxon>metagenomes</taxon>
        <taxon>ecological metagenomes</taxon>
    </lineage>
</organism>
<accession>X1DWQ7</accession>
<reference evidence="1" key="1">
    <citation type="journal article" date="2014" name="Front. Microbiol.">
        <title>High frequency of phylogenetically diverse reductive dehalogenase-homologous genes in deep subseafloor sedimentary metagenomes.</title>
        <authorList>
            <person name="Kawai M."/>
            <person name="Futagami T."/>
            <person name="Toyoda A."/>
            <person name="Takaki Y."/>
            <person name="Nishi S."/>
            <person name="Hori S."/>
            <person name="Arai W."/>
            <person name="Tsubouchi T."/>
            <person name="Morono Y."/>
            <person name="Uchiyama I."/>
            <person name="Ito T."/>
            <person name="Fujiyama A."/>
            <person name="Inagaki F."/>
            <person name="Takami H."/>
        </authorList>
    </citation>
    <scope>NUCLEOTIDE SEQUENCE</scope>
    <source>
        <strain evidence="1">Expedition CK06-06</strain>
    </source>
</reference>
<evidence type="ECO:0000313" key="1">
    <source>
        <dbReference type="EMBL" id="GAH24702.1"/>
    </source>
</evidence>
<gene>
    <name evidence="1" type="ORF">S03H2_07605</name>
</gene>
<proteinExistence type="predicted"/>
<sequence>MAGIELPDWLRGMALVGRDRDGILRTVRLDSEGRLSAFVVDSSDVWEDIVEC</sequence>
<comment type="caution">
    <text evidence="1">The sequence shown here is derived from an EMBL/GenBank/DDBJ whole genome shotgun (WGS) entry which is preliminary data.</text>
</comment>
<protein>
    <submittedName>
        <fullName evidence="1">Uncharacterized protein</fullName>
    </submittedName>
</protein>
<feature type="non-terminal residue" evidence="1">
    <location>
        <position position="52"/>
    </location>
</feature>
<dbReference type="EMBL" id="BARU01003536">
    <property type="protein sequence ID" value="GAH24702.1"/>
    <property type="molecule type" value="Genomic_DNA"/>
</dbReference>
<dbReference type="AlphaFoldDB" id="X1DWQ7"/>
<name>X1DWQ7_9ZZZZ</name>